<sequence>MRGLWGRVWQRRTPLVVLMAVVGIAGAVLVTRDSGGGHLAANRAQLRKACDGTLPYGDLERLVRDERPGELREHGTMLAPGQESRSLLDCSLSWGDGFGVRVHAEALVSDVPEAVETRDLLEPAGGRGTFVAPGTTGQYGKRGAWLVADCLGGLGGRVRPTTDLYVTARVTDGTEGADGTDGTDSADEPGEADGADEATAGNGKPDRATALLGFRTAVHVANALTKAQHCGSGPLTTPTAVLDTDETHGAPGQGLRKCEWIDGSSLPGVASGSWTTLGDLQESTGLSACAGEWDAEKNAGERPRPKQWRVTEVEAASWSGILGRSAYDSYEREGHVPGWGAEDDKRPSEAGSEAGSETDSEADAGADTRQEDRVSSYAGRPQLALWAQSVCGGRTTYHRVAVLPEIRLEDGETAVIGGKDRARLSTAARTVLDRYLDADDGWPASAKCRDTKVLGEVEQWH</sequence>
<keyword evidence="2" id="KW-1133">Transmembrane helix</keyword>
<reference evidence="3 4" key="1">
    <citation type="submission" date="2021-01" db="EMBL/GenBank/DDBJ databases">
        <title>WGS of actinomycetes isolated from Thailand.</title>
        <authorList>
            <person name="Thawai C."/>
        </authorList>
    </citation>
    <scope>NUCLEOTIDE SEQUENCE [LARGE SCALE GENOMIC DNA]</scope>
    <source>
        <strain evidence="3 4">CA3R110</strain>
    </source>
</reference>
<feature type="region of interest" description="Disordered" evidence="1">
    <location>
        <begin position="169"/>
        <end position="206"/>
    </location>
</feature>
<evidence type="ECO:0000256" key="1">
    <source>
        <dbReference type="SAM" id="MobiDB-lite"/>
    </source>
</evidence>
<keyword evidence="2" id="KW-0812">Transmembrane</keyword>
<feature type="region of interest" description="Disordered" evidence="1">
    <location>
        <begin position="334"/>
        <end position="376"/>
    </location>
</feature>
<keyword evidence="2" id="KW-0472">Membrane</keyword>
<evidence type="ECO:0000313" key="3">
    <source>
        <dbReference type="EMBL" id="MBL1113498.1"/>
    </source>
</evidence>
<feature type="region of interest" description="Disordered" evidence="1">
    <location>
        <begin position="228"/>
        <end position="256"/>
    </location>
</feature>
<feature type="transmembrane region" description="Helical" evidence="2">
    <location>
        <begin position="12"/>
        <end position="30"/>
    </location>
</feature>
<evidence type="ECO:0000256" key="2">
    <source>
        <dbReference type="SAM" id="Phobius"/>
    </source>
</evidence>
<proteinExistence type="predicted"/>
<dbReference type="RefSeq" id="WP_201851197.1">
    <property type="nucleotide sequence ID" value="NZ_JAERRG010000004.1"/>
</dbReference>
<comment type="caution">
    <text evidence="3">The sequence shown here is derived from an EMBL/GenBank/DDBJ whole genome shotgun (WGS) entry which is preliminary data.</text>
</comment>
<keyword evidence="4" id="KW-1185">Reference proteome</keyword>
<accession>A0ABS1PM93</accession>
<evidence type="ECO:0000313" key="4">
    <source>
        <dbReference type="Proteomes" id="UP000621510"/>
    </source>
</evidence>
<dbReference type="EMBL" id="JAERRG010000004">
    <property type="protein sequence ID" value="MBL1113498.1"/>
    <property type="molecule type" value="Genomic_DNA"/>
</dbReference>
<name>A0ABS1PM93_9ACTN</name>
<feature type="compositionally biased region" description="Acidic residues" evidence="1">
    <location>
        <begin position="184"/>
        <end position="196"/>
    </location>
</feature>
<gene>
    <name evidence="3" type="ORF">JK364_14005</name>
</gene>
<dbReference type="Proteomes" id="UP000621510">
    <property type="component" value="Unassembled WGS sequence"/>
</dbReference>
<protein>
    <submittedName>
        <fullName evidence="3">Uncharacterized protein</fullName>
    </submittedName>
</protein>
<organism evidence="3 4">
    <name type="scientific">Streptomyces endocoffeicus</name>
    <dbReference type="NCBI Taxonomy" id="2898945"/>
    <lineage>
        <taxon>Bacteria</taxon>
        <taxon>Bacillati</taxon>
        <taxon>Actinomycetota</taxon>
        <taxon>Actinomycetes</taxon>
        <taxon>Kitasatosporales</taxon>
        <taxon>Streptomycetaceae</taxon>
        <taxon>Streptomyces</taxon>
    </lineage>
</organism>